<keyword evidence="2" id="KW-1185">Reference proteome</keyword>
<proteinExistence type="predicted"/>
<dbReference type="OrthoDB" id="4161332at2759"/>
<gene>
    <name evidence="1" type="ORF">COEREDRAFT_83584</name>
</gene>
<accession>A0A2G5B3K1</accession>
<dbReference type="Proteomes" id="UP000242474">
    <property type="component" value="Unassembled WGS sequence"/>
</dbReference>
<dbReference type="EMBL" id="KZ303541">
    <property type="protein sequence ID" value="PIA13287.1"/>
    <property type="molecule type" value="Genomic_DNA"/>
</dbReference>
<reference evidence="1 2" key="1">
    <citation type="journal article" date="2015" name="Genome Biol. Evol.">
        <title>Phylogenomic analyses indicate that early fungi evolved digesting cell walls of algal ancestors of land plants.</title>
        <authorList>
            <person name="Chang Y."/>
            <person name="Wang S."/>
            <person name="Sekimoto S."/>
            <person name="Aerts A.L."/>
            <person name="Choi C."/>
            <person name="Clum A."/>
            <person name="LaButti K.M."/>
            <person name="Lindquist E.A."/>
            <person name="Yee Ngan C."/>
            <person name="Ohm R.A."/>
            <person name="Salamov A.A."/>
            <person name="Grigoriev I.V."/>
            <person name="Spatafora J.W."/>
            <person name="Berbee M.L."/>
        </authorList>
    </citation>
    <scope>NUCLEOTIDE SEQUENCE [LARGE SCALE GENOMIC DNA]</scope>
    <source>
        <strain evidence="1 2">NRRL 1564</strain>
    </source>
</reference>
<evidence type="ECO:0000313" key="2">
    <source>
        <dbReference type="Proteomes" id="UP000242474"/>
    </source>
</evidence>
<organism evidence="1 2">
    <name type="scientific">Coemansia reversa (strain ATCC 12441 / NRRL 1564)</name>
    <dbReference type="NCBI Taxonomy" id="763665"/>
    <lineage>
        <taxon>Eukaryota</taxon>
        <taxon>Fungi</taxon>
        <taxon>Fungi incertae sedis</taxon>
        <taxon>Zoopagomycota</taxon>
        <taxon>Kickxellomycotina</taxon>
        <taxon>Kickxellomycetes</taxon>
        <taxon>Kickxellales</taxon>
        <taxon>Kickxellaceae</taxon>
        <taxon>Coemansia</taxon>
    </lineage>
</organism>
<name>A0A2G5B3K1_COERN</name>
<sequence length="850" mass="94577">MSVIPNPVTSSSDNNTVSVSAVFCGRSTSDTTAMRLEEVTEIPDSPDSSCGSSKSMVFANSSTLGVGSNSSSQPTLLFSVPELSPTVGAELSPNDPLTSTPVGTHLLWSSSICTKHNGGHSIAYVDPGGVCRGLIDPVQVLKSRDLPDLSNGLPESVLHQMWALIGGLSDDGSTEFGALNLVAHRVSNAKSASYTADIMSGGLKSSGKSADKPLNVKKKLLPPANRVLRMLTHVAQRYRLREPAETLLAMLRQSLVDADMNMRVRQFWATLEGGNASDFVLLAHLTVAAREAQLSSKINLRHPQHFLETTCFEAARGEWDSGRVEASTGEVYGLLMLSEYGYQTGRNAVLWEFANNAFDTARRIVFRHTRYPWHGARLTQEDTNCDIEYEHMLCCYWSAWVRLLTAAQTTMNRIGASLYSLHKNDDSSNGNTRLLPEFTTHDMCHFNALPLARIGKTVPSFVEFPPTICRHQPHLAYTSSMLQCSLMVAEMHDRHIDLLERRITPVAFLDTLRRWDHRMCRWRTWWPSQWEIQMAELLEAARCINSSSSDNRLLIDSAIIHRGDSVGQCNQSRSSFSGTITSGASSEIMHIGSHLFHQTQMTAADTWLTILAAMYETARLRMHRIALALLRRRLAQSTTKQYYQTTGVRQLPQAAVALQFDELLNKLPDSILQAGGDIMQDEMEYHRCQFVSLEAARTLQTLFTTVELLSCSVERLGIWGVFILEHIIGLQCSRLHTCITREDQMDALCRLAKLLKQLLSLKRWSSALYVFTGIVKAFVDHSCIIMVDNCNVPDNSPWPDNHVLTLLMAQMNMDPKIFCAFTLPVVFASIASSSTPMPVDMRMRIASLLS</sequence>
<protein>
    <submittedName>
        <fullName evidence="1">Uncharacterized protein</fullName>
    </submittedName>
</protein>
<dbReference type="AlphaFoldDB" id="A0A2G5B3K1"/>
<evidence type="ECO:0000313" key="1">
    <source>
        <dbReference type="EMBL" id="PIA13287.1"/>
    </source>
</evidence>